<dbReference type="InterPro" id="IPR036366">
    <property type="entry name" value="PGBDSf"/>
</dbReference>
<dbReference type="GO" id="GO:0006032">
    <property type="term" value="P:chitin catabolic process"/>
    <property type="evidence" value="ECO:0007669"/>
    <property type="project" value="InterPro"/>
</dbReference>
<evidence type="ECO:0000313" key="4">
    <source>
        <dbReference type="Proteomes" id="UP000239724"/>
    </source>
</evidence>
<dbReference type="Pfam" id="PF01471">
    <property type="entry name" value="PG_binding_1"/>
    <property type="match status" value="1"/>
</dbReference>
<accession>A0A2S6N504</accession>
<dbReference type="RefSeq" id="WP_104520744.1">
    <property type="nucleotide sequence ID" value="NZ_NHRY01000222.1"/>
</dbReference>
<evidence type="ECO:0000259" key="1">
    <source>
        <dbReference type="Pfam" id="PF00182"/>
    </source>
</evidence>
<comment type="caution">
    <text evidence="3">The sequence shown here is derived from an EMBL/GenBank/DDBJ whole genome shotgun (WGS) entry which is preliminary data.</text>
</comment>
<dbReference type="InterPro" id="IPR036365">
    <property type="entry name" value="PGBD-like_sf"/>
</dbReference>
<gene>
    <name evidence="3" type="ORF">CCS01_20805</name>
</gene>
<dbReference type="Pfam" id="PF00182">
    <property type="entry name" value="Glyco_hydro_19"/>
    <property type="match status" value="1"/>
</dbReference>
<sequence>MITLDTGLLRRIAPAFKGRRAIRQASIIGAIGPVPGETLAKHAIWAGLRAAHFLAHTCHESDGFCTTEEYADGKAYEGRDDLGNTRPGDGVRYKGRGLIQLTGRSNYAAYGKILGLDLVARPEIAAEPKTALLIACEFWTQHKLNALADKDDLIRITRRINGGLNGLADRRERPARAKLALGLIMPKATGQHPAHRHADQVAVTSDIQAALRLWGLPIPLDGDFGPVTRRAVEQFQHANGLIPDGIVGAQTWATLMLMR</sequence>
<feature type="domain" description="Peptidoglycan binding-like" evidence="2">
    <location>
        <begin position="206"/>
        <end position="255"/>
    </location>
</feature>
<dbReference type="OrthoDB" id="3809801at2"/>
<dbReference type="InterPro" id="IPR023346">
    <property type="entry name" value="Lysozyme-like_dom_sf"/>
</dbReference>
<organism evidence="3 4">
    <name type="scientific">Rhodopila globiformis</name>
    <name type="common">Rhodopseudomonas globiformis</name>
    <dbReference type="NCBI Taxonomy" id="1071"/>
    <lineage>
        <taxon>Bacteria</taxon>
        <taxon>Pseudomonadati</taxon>
        <taxon>Pseudomonadota</taxon>
        <taxon>Alphaproteobacteria</taxon>
        <taxon>Acetobacterales</taxon>
        <taxon>Acetobacteraceae</taxon>
        <taxon>Rhodopila</taxon>
    </lineage>
</organism>
<protein>
    <recommendedName>
        <fullName evidence="5">Peptidoglycan-binding protein</fullName>
    </recommendedName>
</protein>
<dbReference type="SUPFAM" id="SSF47090">
    <property type="entry name" value="PGBD-like"/>
    <property type="match status" value="1"/>
</dbReference>
<dbReference type="SUPFAM" id="SSF53955">
    <property type="entry name" value="Lysozyme-like"/>
    <property type="match status" value="1"/>
</dbReference>
<dbReference type="InterPro" id="IPR052354">
    <property type="entry name" value="Cell_Wall_Dynamics_Protein"/>
</dbReference>
<dbReference type="GO" id="GO:0016998">
    <property type="term" value="P:cell wall macromolecule catabolic process"/>
    <property type="evidence" value="ECO:0007669"/>
    <property type="project" value="InterPro"/>
</dbReference>
<dbReference type="PANTHER" id="PTHR34408:SF1">
    <property type="entry name" value="GLYCOSYL HYDROLASE FAMILY 19 DOMAIN-CONTAINING PROTEIN HI_1415"/>
    <property type="match status" value="1"/>
</dbReference>
<dbReference type="InterPro" id="IPR000726">
    <property type="entry name" value="Glyco_hydro_19_cat"/>
</dbReference>
<name>A0A2S6N504_RHOGL</name>
<dbReference type="EMBL" id="NHRY01000222">
    <property type="protein sequence ID" value="PPQ29695.1"/>
    <property type="molecule type" value="Genomic_DNA"/>
</dbReference>
<keyword evidence="4" id="KW-1185">Reference proteome</keyword>
<reference evidence="3 4" key="1">
    <citation type="journal article" date="2018" name="Arch. Microbiol.">
        <title>New insights into the metabolic potential of the phototrophic purple bacterium Rhodopila globiformis DSM 161(T) from its draft genome sequence and evidence for a vanadium-dependent nitrogenase.</title>
        <authorList>
            <person name="Imhoff J.F."/>
            <person name="Rahn T."/>
            <person name="Kunzel S."/>
            <person name="Neulinger S.C."/>
        </authorList>
    </citation>
    <scope>NUCLEOTIDE SEQUENCE [LARGE SCALE GENOMIC DNA]</scope>
    <source>
        <strain evidence="3 4">DSM 161</strain>
    </source>
</reference>
<dbReference type="Gene3D" id="1.10.101.10">
    <property type="entry name" value="PGBD-like superfamily/PGBD"/>
    <property type="match status" value="1"/>
</dbReference>
<evidence type="ECO:0008006" key="5">
    <source>
        <dbReference type="Google" id="ProtNLM"/>
    </source>
</evidence>
<proteinExistence type="predicted"/>
<dbReference type="AlphaFoldDB" id="A0A2S6N504"/>
<evidence type="ECO:0000259" key="2">
    <source>
        <dbReference type="Pfam" id="PF01471"/>
    </source>
</evidence>
<dbReference type="PANTHER" id="PTHR34408">
    <property type="entry name" value="FAMILY PROTEIN, PUTATIVE-RELATED"/>
    <property type="match status" value="1"/>
</dbReference>
<dbReference type="GO" id="GO:0004568">
    <property type="term" value="F:chitinase activity"/>
    <property type="evidence" value="ECO:0007669"/>
    <property type="project" value="InterPro"/>
</dbReference>
<dbReference type="InterPro" id="IPR002477">
    <property type="entry name" value="Peptidoglycan-bd-like"/>
</dbReference>
<dbReference type="Gene3D" id="1.10.530.10">
    <property type="match status" value="1"/>
</dbReference>
<dbReference type="Proteomes" id="UP000239724">
    <property type="component" value="Unassembled WGS sequence"/>
</dbReference>
<feature type="domain" description="Glycoside hydrolase family 19 catalytic" evidence="1">
    <location>
        <begin position="51"/>
        <end position="143"/>
    </location>
</feature>
<evidence type="ECO:0000313" key="3">
    <source>
        <dbReference type="EMBL" id="PPQ29695.1"/>
    </source>
</evidence>